<dbReference type="PANTHER" id="PTHR45913:SF5">
    <property type="entry name" value="GENERAL TRANSCRIPTION FACTOR II-I REPEAT DOMAIN-CONTAINING PROTEIN 2A-LIKE PROTEIN"/>
    <property type="match status" value="1"/>
</dbReference>
<name>A0ABD3XZV0_SINWO</name>
<dbReference type="EMBL" id="JBJQND010000001">
    <property type="protein sequence ID" value="KAL3890578.1"/>
    <property type="molecule type" value="Genomic_DNA"/>
</dbReference>
<keyword evidence="2" id="KW-1185">Reference proteome</keyword>
<evidence type="ECO:0000313" key="2">
    <source>
        <dbReference type="Proteomes" id="UP001634394"/>
    </source>
</evidence>
<reference evidence="1 2" key="1">
    <citation type="submission" date="2024-11" db="EMBL/GenBank/DDBJ databases">
        <title>Chromosome-level genome assembly of the freshwater bivalve Anodonta woodiana.</title>
        <authorList>
            <person name="Chen X."/>
        </authorList>
    </citation>
    <scope>NUCLEOTIDE SEQUENCE [LARGE SCALE GENOMIC DNA]</scope>
    <source>
        <strain evidence="1">MN2024</strain>
        <tissue evidence="1">Gills</tissue>
    </source>
</reference>
<organism evidence="1 2">
    <name type="scientific">Sinanodonta woodiana</name>
    <name type="common">Chinese pond mussel</name>
    <name type="synonym">Anodonta woodiana</name>
    <dbReference type="NCBI Taxonomy" id="1069815"/>
    <lineage>
        <taxon>Eukaryota</taxon>
        <taxon>Metazoa</taxon>
        <taxon>Spiralia</taxon>
        <taxon>Lophotrochozoa</taxon>
        <taxon>Mollusca</taxon>
        <taxon>Bivalvia</taxon>
        <taxon>Autobranchia</taxon>
        <taxon>Heteroconchia</taxon>
        <taxon>Palaeoheterodonta</taxon>
        <taxon>Unionida</taxon>
        <taxon>Unionoidea</taxon>
        <taxon>Unionidae</taxon>
        <taxon>Unioninae</taxon>
        <taxon>Sinanodonta</taxon>
    </lineage>
</organism>
<protein>
    <recommendedName>
        <fullName evidence="3">BED-type domain-containing protein</fullName>
    </recommendedName>
</protein>
<dbReference type="PANTHER" id="PTHR45913">
    <property type="entry name" value="EPM2A-INTERACTING PROTEIN 1"/>
    <property type="match status" value="1"/>
</dbReference>
<evidence type="ECO:0000313" key="1">
    <source>
        <dbReference type="EMBL" id="KAL3890578.1"/>
    </source>
</evidence>
<accession>A0ABD3XZV0</accession>
<proteinExistence type="predicted"/>
<evidence type="ECO:0008006" key="3">
    <source>
        <dbReference type="Google" id="ProtNLM"/>
    </source>
</evidence>
<dbReference type="AlphaFoldDB" id="A0ABD3XZV0"/>
<dbReference type="Proteomes" id="UP001634394">
    <property type="component" value="Unassembled WGS sequence"/>
</dbReference>
<sequence>MATSCRKRTYKEENRNFLPEWEEDFEIIDKDGNPICLICQKRLANYKASNLKRHYEKVMTSLHRGIHCTLN</sequence>
<gene>
    <name evidence="1" type="ORF">ACJMK2_002860</name>
</gene>
<comment type="caution">
    <text evidence="1">The sequence shown here is derived from an EMBL/GenBank/DDBJ whole genome shotgun (WGS) entry which is preliminary data.</text>
</comment>